<dbReference type="PANTHER" id="PTHR11214">
    <property type="entry name" value="BETA-1,3-N-ACETYLGLUCOSAMINYLTRANSFERASE"/>
    <property type="match status" value="1"/>
</dbReference>
<name>A0ABD2M8Q0_9BILA</name>
<evidence type="ECO:0000313" key="12">
    <source>
        <dbReference type="EMBL" id="KAL3123876.1"/>
    </source>
</evidence>
<protein>
    <recommendedName>
        <fullName evidence="14">Hexosyltransferase</fullName>
    </recommendedName>
</protein>
<evidence type="ECO:0008006" key="14">
    <source>
        <dbReference type="Google" id="ProtNLM"/>
    </source>
</evidence>
<dbReference type="AlphaFoldDB" id="A0ABD2M8Q0"/>
<evidence type="ECO:0000256" key="1">
    <source>
        <dbReference type="ARBA" id="ARBA00004323"/>
    </source>
</evidence>
<gene>
    <name evidence="12" type="ORF">niasHT_000033</name>
</gene>
<dbReference type="PANTHER" id="PTHR11214:SF3">
    <property type="entry name" value="BETA-1,3-GALACTOSYLTRANSFERASE 6"/>
    <property type="match status" value="1"/>
</dbReference>
<comment type="caution">
    <text evidence="12">The sequence shown here is derived from an EMBL/GenBank/DDBJ whole genome shotgun (WGS) entry which is preliminary data.</text>
</comment>
<keyword evidence="5" id="KW-0812">Transmembrane</keyword>
<dbReference type="GO" id="GO:0000139">
    <property type="term" value="C:Golgi membrane"/>
    <property type="evidence" value="ECO:0007669"/>
    <property type="project" value="UniProtKB-SubCell"/>
</dbReference>
<feature type="signal peptide" evidence="11">
    <location>
        <begin position="1"/>
        <end position="28"/>
    </location>
</feature>
<evidence type="ECO:0000256" key="4">
    <source>
        <dbReference type="ARBA" id="ARBA00022679"/>
    </source>
</evidence>
<feature type="region of interest" description="Disordered" evidence="10">
    <location>
        <begin position="545"/>
        <end position="568"/>
    </location>
</feature>
<evidence type="ECO:0000256" key="5">
    <source>
        <dbReference type="ARBA" id="ARBA00022692"/>
    </source>
</evidence>
<keyword evidence="4" id="KW-0808">Transferase</keyword>
<keyword evidence="9" id="KW-0472">Membrane</keyword>
<dbReference type="InterPro" id="IPR002659">
    <property type="entry name" value="Glyco_trans_31"/>
</dbReference>
<keyword evidence="6" id="KW-0735">Signal-anchor</keyword>
<evidence type="ECO:0000256" key="11">
    <source>
        <dbReference type="SAM" id="SignalP"/>
    </source>
</evidence>
<keyword evidence="7" id="KW-1133">Transmembrane helix</keyword>
<evidence type="ECO:0000256" key="3">
    <source>
        <dbReference type="ARBA" id="ARBA00022676"/>
    </source>
</evidence>
<evidence type="ECO:0000256" key="6">
    <source>
        <dbReference type="ARBA" id="ARBA00022968"/>
    </source>
</evidence>
<evidence type="ECO:0000256" key="10">
    <source>
        <dbReference type="SAM" id="MobiDB-lite"/>
    </source>
</evidence>
<dbReference type="GO" id="GO:0016757">
    <property type="term" value="F:glycosyltransferase activity"/>
    <property type="evidence" value="ECO:0007669"/>
    <property type="project" value="UniProtKB-KW"/>
</dbReference>
<comment type="similarity">
    <text evidence="2">Belongs to the glycosyltransferase 31 family.</text>
</comment>
<accession>A0ABD2M8Q0</accession>
<keyword evidence="8" id="KW-0333">Golgi apparatus</keyword>
<keyword evidence="13" id="KW-1185">Reference proteome</keyword>
<evidence type="ECO:0000256" key="2">
    <source>
        <dbReference type="ARBA" id="ARBA00008661"/>
    </source>
</evidence>
<comment type="subcellular location">
    <subcellularLocation>
        <location evidence="1">Golgi apparatus membrane</location>
        <topology evidence="1">Single-pass type II membrane protein</topology>
    </subcellularLocation>
</comment>
<keyword evidence="3" id="KW-0328">Glycosyltransferase</keyword>
<dbReference type="Pfam" id="PF01762">
    <property type="entry name" value="Galactosyl_T"/>
    <property type="match status" value="1"/>
</dbReference>
<evidence type="ECO:0000256" key="7">
    <source>
        <dbReference type="ARBA" id="ARBA00022989"/>
    </source>
</evidence>
<dbReference type="EMBL" id="JBICBT010000084">
    <property type="protein sequence ID" value="KAL3123876.1"/>
    <property type="molecule type" value="Genomic_DNA"/>
</dbReference>
<dbReference type="Gene3D" id="3.90.550.50">
    <property type="match status" value="1"/>
</dbReference>
<evidence type="ECO:0000313" key="13">
    <source>
        <dbReference type="Proteomes" id="UP001620626"/>
    </source>
</evidence>
<feature type="compositionally biased region" description="Low complexity" evidence="10">
    <location>
        <begin position="550"/>
        <end position="560"/>
    </location>
</feature>
<evidence type="ECO:0000256" key="8">
    <source>
        <dbReference type="ARBA" id="ARBA00023034"/>
    </source>
</evidence>
<dbReference type="Proteomes" id="UP001620626">
    <property type="component" value="Unassembled WGS sequence"/>
</dbReference>
<evidence type="ECO:0000256" key="9">
    <source>
        <dbReference type="ARBA" id="ARBA00023136"/>
    </source>
</evidence>
<organism evidence="12 13">
    <name type="scientific">Heterodera trifolii</name>
    <dbReference type="NCBI Taxonomy" id="157864"/>
    <lineage>
        <taxon>Eukaryota</taxon>
        <taxon>Metazoa</taxon>
        <taxon>Ecdysozoa</taxon>
        <taxon>Nematoda</taxon>
        <taxon>Chromadorea</taxon>
        <taxon>Rhabditida</taxon>
        <taxon>Tylenchina</taxon>
        <taxon>Tylenchomorpha</taxon>
        <taxon>Tylenchoidea</taxon>
        <taxon>Heteroderidae</taxon>
        <taxon>Heteroderinae</taxon>
        <taxon>Heterodera</taxon>
    </lineage>
</organism>
<sequence>MHFFILSNFISFFIVLFNLFSNGQLSLTKPFYLTNGTDRMKHIQVEAPSEKCKPKNGTDEAKEKPYGIEFRLPKDGGNCDEGVLICYPALLQRGGTHLDTFVNFKVKRAFTIGSKEDNPITSECAKMMAKNGNGTIHWRGIKLRTVPMPTDNSTQLAQFAFVLETSIALQPYNFGENQHQFSILFDQNQIGEPFTRISIINENVSFTLDENAMQNNFLANLHQNGLAFLADYAALWLLGVDMMQMMNKQQEMKLFISRGCNCTMEALMQGQFPLLGGGQMMRQFFAKTDVRVVRFLIADPSPQGEADNVQQQMNEEQKKHGDLLLFRGFVDKYMNLHFKSYGGFVWQQRHCANAKWMLKMDDDTVIHLPRMAHWIENKFRHIATKQPLLFVGVGGHRAPVRDPNGPYKKWYVSREMYAPEMYPPFVVGGGYMATTETVKAILAQTHKINVLYLEDVMYTGILGELANATVLDQKQDHFWFPYQSENEVRQFWHSKTLKCVDGVPTLFAVFAAQNRAEIVQNFEELKKMRFCAKIPTNCKYRRAAKAAEHQPMQGPQQEMGGKQDFEDD</sequence>
<reference evidence="12 13" key="1">
    <citation type="submission" date="2024-10" db="EMBL/GenBank/DDBJ databases">
        <authorList>
            <person name="Kim D."/>
        </authorList>
    </citation>
    <scope>NUCLEOTIDE SEQUENCE [LARGE SCALE GENOMIC DNA]</scope>
    <source>
        <strain evidence="12">BH-2024</strain>
    </source>
</reference>
<feature type="chain" id="PRO_5044766419" description="Hexosyltransferase" evidence="11">
    <location>
        <begin position="29"/>
        <end position="568"/>
    </location>
</feature>
<proteinExistence type="inferred from homology"/>
<keyword evidence="11" id="KW-0732">Signal</keyword>